<accession>A0ABY6LC07</accession>
<dbReference type="PROSITE" id="PS50025">
    <property type="entry name" value="LAM_G_DOMAIN"/>
    <property type="match status" value="1"/>
</dbReference>
<dbReference type="Proteomes" id="UP001235939">
    <property type="component" value="Chromosome 16"/>
</dbReference>
<dbReference type="EMBL" id="CP092878">
    <property type="protein sequence ID" value="UYV78701.1"/>
    <property type="molecule type" value="Genomic_DNA"/>
</dbReference>
<dbReference type="InterPro" id="IPR013320">
    <property type="entry name" value="ConA-like_dom_sf"/>
</dbReference>
<evidence type="ECO:0000259" key="6">
    <source>
        <dbReference type="PROSITE" id="PS50025"/>
    </source>
</evidence>
<dbReference type="SMART" id="SM00179">
    <property type="entry name" value="EGF_CA"/>
    <property type="match status" value="4"/>
</dbReference>
<dbReference type="InterPro" id="IPR001791">
    <property type="entry name" value="Laminin_G"/>
</dbReference>
<keyword evidence="9" id="KW-1185">Reference proteome</keyword>
<evidence type="ECO:0000259" key="5">
    <source>
        <dbReference type="PROSITE" id="PS01225"/>
    </source>
</evidence>
<dbReference type="InterPro" id="IPR018097">
    <property type="entry name" value="EGF_Ca-bd_CS"/>
</dbReference>
<comment type="caution">
    <text evidence="4">Lacks conserved residue(s) required for the propagation of feature annotation.</text>
</comment>
<dbReference type="InterPro" id="IPR006207">
    <property type="entry name" value="Cys_knot_C"/>
</dbReference>
<evidence type="ECO:0000256" key="2">
    <source>
        <dbReference type="ARBA" id="ARBA00022737"/>
    </source>
</evidence>
<feature type="domain" description="CTCK" evidence="5">
    <location>
        <begin position="801"/>
        <end position="872"/>
    </location>
</feature>
<dbReference type="InterPro" id="IPR001888">
    <property type="entry name" value="Transposase_1"/>
</dbReference>
<dbReference type="PROSITE" id="PS01185">
    <property type="entry name" value="CTCK_1"/>
    <property type="match status" value="1"/>
</dbReference>
<feature type="disulfide bond" evidence="4">
    <location>
        <begin position="93"/>
        <end position="102"/>
    </location>
</feature>
<dbReference type="Gene3D" id="2.60.120.200">
    <property type="match status" value="1"/>
</dbReference>
<keyword evidence="2" id="KW-0677">Repeat</keyword>
<feature type="domain" description="EGF-like" evidence="7">
    <location>
        <begin position="66"/>
        <end position="103"/>
    </location>
</feature>
<keyword evidence="3 4" id="KW-1015">Disulfide bond</keyword>
<dbReference type="SMART" id="SM00282">
    <property type="entry name" value="LamG"/>
    <property type="match status" value="1"/>
</dbReference>
<dbReference type="CDD" id="cd00110">
    <property type="entry name" value="LamG"/>
    <property type="match status" value="1"/>
</dbReference>
<dbReference type="SUPFAM" id="SSF57196">
    <property type="entry name" value="EGF/Laminin"/>
    <property type="match status" value="5"/>
</dbReference>
<dbReference type="PROSITE" id="PS01225">
    <property type="entry name" value="CTCK_2"/>
    <property type="match status" value="1"/>
</dbReference>
<dbReference type="InterPro" id="IPR036397">
    <property type="entry name" value="RNaseH_sf"/>
</dbReference>
<dbReference type="PROSITE" id="PS00022">
    <property type="entry name" value="EGF_1"/>
    <property type="match status" value="5"/>
</dbReference>
<dbReference type="SMART" id="SM00181">
    <property type="entry name" value="EGF"/>
    <property type="match status" value="6"/>
</dbReference>
<dbReference type="PROSITE" id="PS50026">
    <property type="entry name" value="EGF_3"/>
    <property type="match status" value="5"/>
</dbReference>
<feature type="domain" description="EGF-like" evidence="7">
    <location>
        <begin position="105"/>
        <end position="141"/>
    </location>
</feature>
<dbReference type="InterPro" id="IPR001881">
    <property type="entry name" value="EGF-like_Ca-bd_dom"/>
</dbReference>
<dbReference type="PRINTS" id="PR00010">
    <property type="entry name" value="EGFBLOOD"/>
</dbReference>
<evidence type="ECO:0000256" key="1">
    <source>
        <dbReference type="ARBA" id="ARBA00022536"/>
    </source>
</evidence>
<feature type="disulfide bond" evidence="4">
    <location>
        <begin position="131"/>
        <end position="140"/>
    </location>
</feature>
<dbReference type="PROSITE" id="PS00010">
    <property type="entry name" value="ASX_HYDROXYL"/>
    <property type="match status" value="1"/>
</dbReference>
<dbReference type="Pfam" id="PF02210">
    <property type="entry name" value="Laminin_G_2"/>
    <property type="match status" value="1"/>
</dbReference>
<feature type="domain" description="Laminin G" evidence="6">
    <location>
        <begin position="567"/>
        <end position="755"/>
    </location>
</feature>
<organism evidence="8 9">
    <name type="scientific">Cordylochernes scorpioides</name>
    <dbReference type="NCBI Taxonomy" id="51811"/>
    <lineage>
        <taxon>Eukaryota</taxon>
        <taxon>Metazoa</taxon>
        <taxon>Ecdysozoa</taxon>
        <taxon>Arthropoda</taxon>
        <taxon>Chelicerata</taxon>
        <taxon>Arachnida</taxon>
        <taxon>Pseudoscorpiones</taxon>
        <taxon>Cheliferoidea</taxon>
        <taxon>Chernetidae</taxon>
        <taxon>Cordylochernes</taxon>
    </lineage>
</organism>
<feature type="domain" description="EGF-like" evidence="7">
    <location>
        <begin position="759"/>
        <end position="796"/>
    </location>
</feature>
<reference evidence="8 9" key="1">
    <citation type="submission" date="2022-01" db="EMBL/GenBank/DDBJ databases">
        <title>A chromosomal length assembly of Cordylochernes scorpioides.</title>
        <authorList>
            <person name="Zeh D."/>
            <person name="Zeh J."/>
        </authorList>
    </citation>
    <scope>NUCLEOTIDE SEQUENCE [LARGE SCALE GENOMIC DNA]</scope>
    <source>
        <strain evidence="8">IN4F17</strain>
        <tissue evidence="8">Whole Body</tissue>
    </source>
</reference>
<gene>
    <name evidence="8" type="ORF">LAZ67_16002490</name>
</gene>
<feature type="domain" description="EGF-like" evidence="7">
    <location>
        <begin position="461"/>
        <end position="498"/>
    </location>
</feature>
<dbReference type="InterPro" id="IPR013032">
    <property type="entry name" value="EGF-like_CS"/>
</dbReference>
<evidence type="ECO:0000256" key="3">
    <source>
        <dbReference type="ARBA" id="ARBA00023157"/>
    </source>
</evidence>
<feature type="disulfide bond" evidence="4">
    <location>
        <begin position="786"/>
        <end position="795"/>
    </location>
</feature>
<evidence type="ECO:0000259" key="7">
    <source>
        <dbReference type="PROSITE" id="PS50026"/>
    </source>
</evidence>
<name>A0ABY6LC07_9ARAC</name>
<dbReference type="CDD" id="cd00054">
    <property type="entry name" value="EGF_CA"/>
    <property type="match status" value="4"/>
</dbReference>
<protein>
    <submittedName>
        <fullName evidence="8">SLIT2</fullName>
    </submittedName>
</protein>
<dbReference type="Gene3D" id="2.10.25.10">
    <property type="entry name" value="Laminin"/>
    <property type="match status" value="5"/>
</dbReference>
<dbReference type="InterPro" id="IPR000742">
    <property type="entry name" value="EGF"/>
</dbReference>
<dbReference type="InterPro" id="IPR000152">
    <property type="entry name" value="EGF-type_Asp/Asn_hydroxyl_site"/>
</dbReference>
<dbReference type="PANTHER" id="PTHR46060:SF1">
    <property type="entry name" value="MARINER MOS1 TRANSPOSASE-LIKE PROTEIN"/>
    <property type="match status" value="1"/>
</dbReference>
<feature type="disulfide bond" evidence="4">
    <location>
        <begin position="54"/>
        <end position="63"/>
    </location>
</feature>
<dbReference type="Gene3D" id="3.30.420.10">
    <property type="entry name" value="Ribonuclease H-like superfamily/Ribonuclease H"/>
    <property type="match status" value="1"/>
</dbReference>
<dbReference type="PROSITE" id="PS01187">
    <property type="entry name" value="EGF_CA"/>
    <property type="match status" value="1"/>
</dbReference>
<evidence type="ECO:0000313" key="9">
    <source>
        <dbReference type="Proteomes" id="UP001235939"/>
    </source>
</evidence>
<evidence type="ECO:0000256" key="4">
    <source>
        <dbReference type="PROSITE-ProRule" id="PRU00076"/>
    </source>
</evidence>
<dbReference type="SUPFAM" id="SSF49899">
    <property type="entry name" value="Concanavalin A-like lectins/glucanases"/>
    <property type="match status" value="1"/>
</dbReference>
<dbReference type="PROSITE" id="PS01186">
    <property type="entry name" value="EGF_2"/>
    <property type="match status" value="4"/>
</dbReference>
<dbReference type="PANTHER" id="PTHR46060">
    <property type="entry name" value="MARINER MOS1 TRANSPOSASE-LIKE PROTEIN"/>
    <property type="match status" value="1"/>
</dbReference>
<feature type="disulfide bond" evidence="4">
    <location>
        <begin position="763"/>
        <end position="773"/>
    </location>
</feature>
<keyword evidence="1 4" id="KW-0245">EGF-like domain</keyword>
<dbReference type="SMART" id="SM00041">
    <property type="entry name" value="CT"/>
    <property type="match status" value="1"/>
</dbReference>
<evidence type="ECO:0000313" key="8">
    <source>
        <dbReference type="EMBL" id="UYV78701.1"/>
    </source>
</evidence>
<feature type="domain" description="EGF-like" evidence="7">
    <location>
        <begin position="28"/>
        <end position="64"/>
    </location>
</feature>
<dbReference type="Pfam" id="PF00008">
    <property type="entry name" value="EGF"/>
    <property type="match status" value="3"/>
</dbReference>
<dbReference type="InterPro" id="IPR052709">
    <property type="entry name" value="Transposase-MT_Hybrid"/>
</dbReference>
<sequence length="872" mass="98250">MIHLYLRPIKKGDICSEPPDTYILAKCDACYTFPCLNGGSCDSILHNRTFQCHCQPGYHGPRCQYAIDACYGGPCENGGICKVLEAGRFSCHCPAGFEGERCQTDVDECRAHKCQNNATCRDLVNGYSCECGPSYTGQYCEKKIEFCSKEMNPYAFRMLTVAYEEATLDRSNVYRWYKMFSEGREDVNDEERAGRPSTSTTDEKINEVEKMILANRRITVREVAEDLNISIGSCHSIFINDLGMRRVAAKFVQKLLNCDQKQHRMNIANEMLDSVRDDPNLLQRVITDDEAWVYGYDVETKAQSSQWKLPHEPRPKSARQVRSNVKVLQTVFFDCRGVVHHEFFPQGRTVNKEYYLQVMRNLREEIRLKRPDLWKNKNWLLHHDNAPAHTSLLVRDLLAKNNTLMMPQPPYSPDLPPCYFFLFPKLERPMKGRRYATLDEIKTASNCECGPHHTGQNCTQNVDVCATHECQNGGTCLGQAGGSYECECPPGFGGGRCELVPEVAHLYPQTSPCQHHDCLHGECFQPAPGTADYICRYPQRYCPLYLDDYELLWRCHPGFSGPRCEASASVTLRAGSYLEFAGPDFSEEVNVTLTFSTLVNHGVLLYTGGERHLAAELYRGRVRVSLDVGNPPPSTMFSFEEVADGMPHVVQLVLSGKNFTLRVDDGPARTIVNEGHRLYLEDPGSLFVGGVTPEKASVAVRHWQLWNVSSLIGTSFYRQLLTGRCGSGCLSEVALNGVPLDPQRASHRQKVSPGCSDRGGAPCANHLCQRGTCVELGWRQDYECRCERGWSGPFCDQAPTCQREHYRDFHSEANGCKSLRKVKLTRCVGSCGTQCCQAAKTKRRHVRMGCPDGRIYQSHVELVRKCRCADTC</sequence>
<feature type="disulfide bond" evidence="4">
    <location>
        <begin position="35"/>
        <end position="52"/>
    </location>
</feature>
<proteinExistence type="predicted"/>
<feature type="disulfide bond" evidence="4">
    <location>
        <begin position="488"/>
        <end position="497"/>
    </location>
</feature>
<dbReference type="Pfam" id="PF12661">
    <property type="entry name" value="hEGF"/>
    <property type="match status" value="1"/>
</dbReference>
<dbReference type="Pfam" id="PF01359">
    <property type="entry name" value="Transposase_1"/>
    <property type="match status" value="1"/>
</dbReference>